<name>A0A0H3YJ42_SCHMD</name>
<sequence>MSNNVKFFKESLGNSMEELDINNQKSNNIIEDEFNVPEIQDGGWGWVVLAAALFIRIVMVGVYASFALFTKDFTAEYDMSPSIMSWMISMYSSISLLVAPIGSFLGEKYNYRRVSIISLTVAGFVYPSTYFYPALWYTFLTASIIVPFLHGLANICVNIILSFYFDKYLPIALGVFASGNGFASFIITPLMAVIINNFGWKLSKPIYSLLYVLAVLAALTFRKVKAKKTDNKMKAGYEVSKADDLSYVFISRNSRIIRFLSLPNVATIFHKNKENKRVFISLENIFSNKKERKNRDFDSKDMTGSQLVVINSLSKMQIGKIVDNNESSRDNVTKTKRYCELLSKPVFILFLVSNLFSCLGYDTSYVYAKDRALELGVSESQATSILTCLGIGNIIGRVAFGFIGAKKGINRFITYIISSITAGLFILMSKVAFSYPFMVTYAIGFGIFIGGIITLGQVLLLHLLKISDFSHALSIMCIVQAVGLLAGAPISGFIFDATKSFEWPFVYCGIIIILSGLVLTFAYLSKEFRKSGKCN</sequence>
<evidence type="ECO:0000256" key="2">
    <source>
        <dbReference type="SAM" id="Phobius"/>
    </source>
</evidence>
<feature type="transmembrane region" description="Helical" evidence="2">
    <location>
        <begin position="44"/>
        <end position="63"/>
    </location>
</feature>
<feature type="domain" description="Major facilitator superfamily (MFS) profile" evidence="3">
    <location>
        <begin position="346"/>
        <end position="535"/>
    </location>
</feature>
<feature type="transmembrane region" description="Helical" evidence="2">
    <location>
        <begin position="83"/>
        <end position="102"/>
    </location>
</feature>
<gene>
    <name evidence="4" type="primary">slc16a-4</name>
</gene>
<reference evidence="4" key="1">
    <citation type="journal article" date="2015" name="Elife">
        <title>Stem cells and fluid flow drive cyst formation in an invertebrate excretory organ.</title>
        <authorList>
            <person name="Thi-Kim Vu H."/>
            <person name="Rink J.C."/>
            <person name="McKinney S.A."/>
            <person name="McClain M."/>
            <person name="Lakshmanaperumal N."/>
            <person name="Alexander R."/>
            <person name="Sanchez Alvarado A."/>
        </authorList>
    </citation>
    <scope>NUCLEOTIDE SEQUENCE</scope>
</reference>
<keyword evidence="2" id="KW-0472">Membrane</keyword>
<feature type="transmembrane region" description="Helical" evidence="2">
    <location>
        <begin position="346"/>
        <end position="368"/>
    </location>
</feature>
<feature type="transmembrane region" description="Helical" evidence="2">
    <location>
        <begin position="114"/>
        <end position="133"/>
    </location>
</feature>
<keyword evidence="2" id="KW-0812">Transmembrane</keyword>
<dbReference type="PROSITE" id="PS50850">
    <property type="entry name" value="MFS"/>
    <property type="match status" value="1"/>
</dbReference>
<feature type="transmembrane region" description="Helical" evidence="2">
    <location>
        <begin position="473"/>
        <end position="495"/>
    </location>
</feature>
<comment type="subcellular location">
    <subcellularLocation>
        <location evidence="1">Membrane</location>
        <topology evidence="1">Multi-pass membrane protein</topology>
    </subcellularLocation>
</comment>
<dbReference type="Pfam" id="PF07690">
    <property type="entry name" value="MFS_1"/>
    <property type="match status" value="2"/>
</dbReference>
<dbReference type="EMBL" id="KT163549">
    <property type="protein sequence ID" value="AKN21499.1"/>
    <property type="molecule type" value="mRNA"/>
</dbReference>
<dbReference type="GO" id="GO:0008028">
    <property type="term" value="F:monocarboxylic acid transmembrane transporter activity"/>
    <property type="evidence" value="ECO:0007669"/>
    <property type="project" value="TreeGrafter"/>
</dbReference>
<feature type="transmembrane region" description="Helical" evidence="2">
    <location>
        <begin position="439"/>
        <end position="461"/>
    </location>
</feature>
<feature type="transmembrane region" description="Helical" evidence="2">
    <location>
        <begin position="168"/>
        <end position="194"/>
    </location>
</feature>
<dbReference type="GO" id="GO:0016020">
    <property type="term" value="C:membrane"/>
    <property type="evidence" value="ECO:0007669"/>
    <property type="project" value="UniProtKB-SubCell"/>
</dbReference>
<keyword evidence="2" id="KW-1133">Transmembrane helix</keyword>
<dbReference type="AlphaFoldDB" id="A0A0H3YJ42"/>
<dbReference type="InterPro" id="IPR020846">
    <property type="entry name" value="MFS_dom"/>
</dbReference>
<dbReference type="PANTHER" id="PTHR11360:SF260">
    <property type="entry name" value="MFS DOMAIN-CONTAINING PROTEIN"/>
    <property type="match status" value="1"/>
</dbReference>
<dbReference type="Gene3D" id="1.20.1250.20">
    <property type="entry name" value="MFS general substrate transporter like domains"/>
    <property type="match status" value="2"/>
</dbReference>
<feature type="transmembrane region" description="Helical" evidence="2">
    <location>
        <begin position="380"/>
        <end position="400"/>
    </location>
</feature>
<feature type="transmembrane region" description="Helical" evidence="2">
    <location>
        <begin position="412"/>
        <end position="433"/>
    </location>
</feature>
<feature type="transmembrane region" description="Helical" evidence="2">
    <location>
        <begin position="139"/>
        <end position="161"/>
    </location>
</feature>
<feature type="transmembrane region" description="Helical" evidence="2">
    <location>
        <begin position="501"/>
        <end position="524"/>
    </location>
</feature>
<protein>
    <submittedName>
        <fullName evidence="4">Slc16a-4</fullName>
    </submittedName>
</protein>
<feature type="transmembrane region" description="Helical" evidence="2">
    <location>
        <begin position="206"/>
        <end position="224"/>
    </location>
</feature>
<organism evidence="4">
    <name type="scientific">Schmidtea mediterranea</name>
    <name type="common">Freshwater planarian flatworm</name>
    <dbReference type="NCBI Taxonomy" id="79327"/>
    <lineage>
        <taxon>Eukaryota</taxon>
        <taxon>Metazoa</taxon>
        <taxon>Spiralia</taxon>
        <taxon>Lophotrochozoa</taxon>
        <taxon>Platyhelminthes</taxon>
        <taxon>Rhabditophora</taxon>
        <taxon>Seriata</taxon>
        <taxon>Tricladida</taxon>
        <taxon>Continenticola</taxon>
        <taxon>Geoplanoidea</taxon>
        <taxon>Dugesiidae</taxon>
        <taxon>Schmidtea</taxon>
    </lineage>
</organism>
<dbReference type="InterPro" id="IPR036259">
    <property type="entry name" value="MFS_trans_sf"/>
</dbReference>
<accession>A0A0H3YJ42</accession>
<proteinExistence type="evidence at transcript level"/>
<evidence type="ECO:0000256" key="1">
    <source>
        <dbReference type="ARBA" id="ARBA00004141"/>
    </source>
</evidence>
<dbReference type="OMA" id="ANICVNI"/>
<dbReference type="InterPro" id="IPR050327">
    <property type="entry name" value="Proton-linked_MCT"/>
</dbReference>
<dbReference type="InterPro" id="IPR011701">
    <property type="entry name" value="MFS"/>
</dbReference>
<dbReference type="PANTHER" id="PTHR11360">
    <property type="entry name" value="MONOCARBOXYLATE TRANSPORTER"/>
    <property type="match status" value="1"/>
</dbReference>
<evidence type="ECO:0000259" key="3">
    <source>
        <dbReference type="PROSITE" id="PS50850"/>
    </source>
</evidence>
<evidence type="ECO:0000313" key="4">
    <source>
        <dbReference type="EMBL" id="AKN21499.1"/>
    </source>
</evidence>
<dbReference type="SUPFAM" id="SSF103473">
    <property type="entry name" value="MFS general substrate transporter"/>
    <property type="match status" value="1"/>
</dbReference>